<sequence length="293" mass="31822">MSGRKNKHKQRGQPRKQSSELLDELNSLHDLLNSDDLEEIPLLNQIAGSAKPQVQKPTSPADMAFLSAEPQLQAGSEASLPSVKEEAVEKGGEEEVPLEQTDLPILFAPIDEQLPENRDVQLAESDLALLRPLQNLSSEAEKPQAQAPSGNPSIEDDQHPESAPQSTNGQTEQDAASAEAASQESAKPAPENPFLPAHIRSRLTGGRIPASEKQVPDKPEAIDATSAGTRTQALVMAQALAEREGPAEKLEPSEKERQRDALIEELVAQQLPPLERKLRAQIEKVVDGLEIWD</sequence>
<evidence type="ECO:0000313" key="3">
    <source>
        <dbReference type="Proteomes" id="UP001569414"/>
    </source>
</evidence>
<gene>
    <name evidence="2" type="ORF">ACCI51_13195</name>
</gene>
<dbReference type="EMBL" id="JBGMEL010000012">
    <property type="protein sequence ID" value="MFA0791507.1"/>
    <property type="molecule type" value="Genomic_DNA"/>
</dbReference>
<feature type="region of interest" description="Disordered" evidence="1">
    <location>
        <begin position="133"/>
        <end position="228"/>
    </location>
</feature>
<feature type="compositionally biased region" description="Basic residues" evidence="1">
    <location>
        <begin position="1"/>
        <end position="14"/>
    </location>
</feature>
<name>A0ABV4NPN7_9GAMM</name>
<keyword evidence="3" id="KW-1185">Reference proteome</keyword>
<proteinExistence type="predicted"/>
<accession>A0ABV4NPN7</accession>
<feature type="region of interest" description="Disordered" evidence="1">
    <location>
        <begin position="69"/>
        <end position="110"/>
    </location>
</feature>
<feature type="compositionally biased region" description="Basic and acidic residues" evidence="1">
    <location>
        <begin position="83"/>
        <end position="93"/>
    </location>
</feature>
<protein>
    <submittedName>
        <fullName evidence="2">Uncharacterized protein</fullName>
    </submittedName>
</protein>
<reference evidence="2 3" key="1">
    <citation type="submission" date="2024-08" db="EMBL/GenBank/DDBJ databases">
        <authorList>
            <person name="Ishaq N."/>
        </authorList>
    </citation>
    <scope>NUCLEOTIDE SEQUENCE [LARGE SCALE GENOMIC DNA]</scope>
    <source>
        <strain evidence="2 3">JCM 30400</strain>
    </source>
</reference>
<evidence type="ECO:0000256" key="1">
    <source>
        <dbReference type="SAM" id="MobiDB-lite"/>
    </source>
</evidence>
<dbReference type="Proteomes" id="UP001569414">
    <property type="component" value="Unassembled WGS sequence"/>
</dbReference>
<organism evidence="2 3">
    <name type="scientific">Microbulbifer echini</name>
    <dbReference type="NCBI Taxonomy" id="1529067"/>
    <lineage>
        <taxon>Bacteria</taxon>
        <taxon>Pseudomonadati</taxon>
        <taxon>Pseudomonadota</taxon>
        <taxon>Gammaproteobacteria</taxon>
        <taxon>Cellvibrionales</taxon>
        <taxon>Microbulbiferaceae</taxon>
        <taxon>Microbulbifer</taxon>
    </lineage>
</organism>
<feature type="region of interest" description="Disordered" evidence="1">
    <location>
        <begin position="1"/>
        <end position="20"/>
    </location>
</feature>
<comment type="caution">
    <text evidence="2">The sequence shown here is derived from an EMBL/GenBank/DDBJ whole genome shotgun (WGS) entry which is preliminary data.</text>
</comment>
<evidence type="ECO:0000313" key="2">
    <source>
        <dbReference type="EMBL" id="MFA0791507.1"/>
    </source>
</evidence>
<dbReference type="RefSeq" id="WP_371843968.1">
    <property type="nucleotide sequence ID" value="NZ_JBGMEL010000012.1"/>
</dbReference>
<feature type="compositionally biased region" description="Low complexity" evidence="1">
    <location>
        <begin position="170"/>
        <end position="186"/>
    </location>
</feature>